<dbReference type="PANTHER" id="PTHR43885:SF1">
    <property type="entry name" value="SUPERFAMILY HYDROLASE, PUTATIVE (AFU_ORTHOLOGUE AFUA_4G13290)-RELATED"/>
    <property type="match status" value="1"/>
</dbReference>
<dbReference type="GO" id="GO:0016787">
    <property type="term" value="F:hydrolase activity"/>
    <property type="evidence" value="ECO:0007669"/>
    <property type="project" value="UniProtKB-KW"/>
</dbReference>
<dbReference type="Pfam" id="PF13419">
    <property type="entry name" value="HAD_2"/>
    <property type="match status" value="1"/>
</dbReference>
<dbReference type="InterPro" id="IPR006439">
    <property type="entry name" value="HAD-SF_hydro_IA"/>
</dbReference>
<sequence>MFRLIALDLDGTLVELNIPFESIRKRLNIKEGFILERILEEKDEKRRAEMLRILEDFELESARNAKLAFYAAELLSFLRKSGIIHGIVTRNSKKSAEIIAKKFDLKFDFIVSREDAKPKPSEEPIRMIMRRFNVRGEETLVVGDFLFDLLAGKKAGAKTALIIHDKNAGMLEKFKPYADYVFHSLKELAEFLGDRDDTERPSEV</sequence>
<evidence type="ECO:0000256" key="1">
    <source>
        <dbReference type="ARBA" id="ARBA00007958"/>
    </source>
</evidence>
<dbReference type="InterPro" id="IPR023214">
    <property type="entry name" value="HAD_sf"/>
</dbReference>
<accession>A0A7J2TIC7</accession>
<dbReference type="SUPFAM" id="SSF56784">
    <property type="entry name" value="HAD-like"/>
    <property type="match status" value="1"/>
</dbReference>
<dbReference type="SFLD" id="SFLDS00003">
    <property type="entry name" value="Haloacid_Dehalogenase"/>
    <property type="match status" value="1"/>
</dbReference>
<organism evidence="2">
    <name type="scientific">Archaeoglobus fulgidus</name>
    <dbReference type="NCBI Taxonomy" id="2234"/>
    <lineage>
        <taxon>Archaea</taxon>
        <taxon>Methanobacteriati</taxon>
        <taxon>Methanobacteriota</taxon>
        <taxon>Archaeoglobi</taxon>
        <taxon>Archaeoglobales</taxon>
        <taxon>Archaeoglobaceae</taxon>
        <taxon>Archaeoglobus</taxon>
    </lineage>
</organism>
<gene>
    <name evidence="2" type="ORF">ENP88_02080</name>
</gene>
<evidence type="ECO:0000313" key="2">
    <source>
        <dbReference type="EMBL" id="HEH34946.1"/>
    </source>
</evidence>
<dbReference type="Gene3D" id="1.10.260.80">
    <property type="match status" value="1"/>
</dbReference>
<name>A0A7J2TIC7_ARCFL</name>
<keyword evidence="2" id="KW-0378">Hydrolase</keyword>
<proteinExistence type="inferred from homology"/>
<dbReference type="NCBIfam" id="TIGR01549">
    <property type="entry name" value="HAD-SF-IA-v1"/>
    <property type="match status" value="1"/>
</dbReference>
<dbReference type="AlphaFoldDB" id="A0A7J2TIC7"/>
<dbReference type="Gene3D" id="3.40.50.1000">
    <property type="entry name" value="HAD superfamily/HAD-like"/>
    <property type="match status" value="1"/>
</dbReference>
<dbReference type="PANTHER" id="PTHR43885">
    <property type="entry name" value="HALOACID DEHALOGENASE-LIKE HYDROLASE"/>
    <property type="match status" value="1"/>
</dbReference>
<dbReference type="NCBIfam" id="TIGR01509">
    <property type="entry name" value="HAD-SF-IA-v3"/>
    <property type="match status" value="1"/>
</dbReference>
<dbReference type="InterPro" id="IPR036412">
    <property type="entry name" value="HAD-like_sf"/>
</dbReference>
<protein>
    <submittedName>
        <fullName evidence="2">HAD family hydrolase</fullName>
    </submittedName>
</protein>
<comment type="similarity">
    <text evidence="1">Belongs to the HAD-like hydrolase superfamily.</text>
</comment>
<dbReference type="SFLD" id="SFLDG01129">
    <property type="entry name" value="C1.5:_HAD__Beta-PGM__Phosphata"/>
    <property type="match status" value="1"/>
</dbReference>
<dbReference type="InterPro" id="IPR041492">
    <property type="entry name" value="HAD_2"/>
</dbReference>
<dbReference type="EMBL" id="DSLA01000036">
    <property type="protein sequence ID" value="HEH34946.1"/>
    <property type="molecule type" value="Genomic_DNA"/>
</dbReference>
<comment type="caution">
    <text evidence="2">The sequence shown here is derived from an EMBL/GenBank/DDBJ whole genome shotgun (WGS) entry which is preliminary data.</text>
</comment>
<reference evidence="2" key="1">
    <citation type="journal article" date="2020" name="mSystems">
        <title>Genome- and Community-Level Interaction Insights into Carbon Utilization and Element Cycling Functions of Hydrothermarchaeota in Hydrothermal Sediment.</title>
        <authorList>
            <person name="Zhou Z."/>
            <person name="Liu Y."/>
            <person name="Xu W."/>
            <person name="Pan J."/>
            <person name="Luo Z.H."/>
            <person name="Li M."/>
        </authorList>
    </citation>
    <scope>NUCLEOTIDE SEQUENCE [LARGE SCALE GENOMIC DNA]</scope>
    <source>
        <strain evidence="2">SpSt-26</strain>
    </source>
</reference>